<evidence type="ECO:0000256" key="7">
    <source>
        <dbReference type="ARBA" id="ARBA00022771"/>
    </source>
</evidence>
<evidence type="ECO:0000256" key="8">
    <source>
        <dbReference type="ARBA" id="ARBA00022786"/>
    </source>
</evidence>
<evidence type="ECO:0000256" key="3">
    <source>
        <dbReference type="ARBA" id="ARBA00012483"/>
    </source>
</evidence>
<dbReference type="Pfam" id="PF13639">
    <property type="entry name" value="zf-RING_2"/>
    <property type="match status" value="1"/>
</dbReference>
<gene>
    <name evidence="16" type="ORF">CYCCA115_LOCUS4884</name>
</gene>
<dbReference type="GO" id="GO:0016020">
    <property type="term" value="C:membrane"/>
    <property type="evidence" value="ECO:0007669"/>
    <property type="project" value="UniProtKB-SubCell"/>
</dbReference>
<dbReference type="SMART" id="SM00744">
    <property type="entry name" value="RINGv"/>
    <property type="match status" value="1"/>
</dbReference>
<name>A0AAD2CKQ3_9STRA</name>
<dbReference type="GO" id="GO:0061630">
    <property type="term" value="F:ubiquitin protein ligase activity"/>
    <property type="evidence" value="ECO:0007669"/>
    <property type="project" value="UniProtKB-EC"/>
</dbReference>
<evidence type="ECO:0000256" key="11">
    <source>
        <dbReference type="ARBA" id="ARBA00023136"/>
    </source>
</evidence>
<dbReference type="PANTHER" id="PTHR45977">
    <property type="entry name" value="TARGET OF ERK KINASE MPK-1"/>
    <property type="match status" value="1"/>
</dbReference>
<dbReference type="GO" id="GO:0006511">
    <property type="term" value="P:ubiquitin-dependent protein catabolic process"/>
    <property type="evidence" value="ECO:0007669"/>
    <property type="project" value="TreeGrafter"/>
</dbReference>
<dbReference type="PROSITE" id="PS50089">
    <property type="entry name" value="ZF_RING_2"/>
    <property type="match status" value="1"/>
</dbReference>
<evidence type="ECO:0000256" key="12">
    <source>
        <dbReference type="PROSITE-ProRule" id="PRU00175"/>
    </source>
</evidence>
<keyword evidence="17" id="KW-1185">Reference proteome</keyword>
<evidence type="ECO:0000256" key="9">
    <source>
        <dbReference type="ARBA" id="ARBA00022833"/>
    </source>
</evidence>
<keyword evidence="5" id="KW-0812">Transmembrane</keyword>
<keyword evidence="8" id="KW-0833">Ubl conjugation pathway</keyword>
<keyword evidence="9" id="KW-0862">Zinc</keyword>
<reference evidence="16" key="1">
    <citation type="submission" date="2023-08" db="EMBL/GenBank/DDBJ databases">
        <authorList>
            <person name="Audoor S."/>
            <person name="Bilcke G."/>
        </authorList>
    </citation>
    <scope>NUCLEOTIDE SEQUENCE</scope>
</reference>
<evidence type="ECO:0000256" key="4">
    <source>
        <dbReference type="ARBA" id="ARBA00022679"/>
    </source>
</evidence>
<keyword evidence="11" id="KW-0472">Membrane</keyword>
<dbReference type="PANTHER" id="PTHR45977:SF4">
    <property type="entry name" value="RING-TYPE DOMAIN-CONTAINING PROTEIN"/>
    <property type="match status" value="1"/>
</dbReference>
<keyword evidence="14" id="KW-0732">Signal</keyword>
<keyword evidence="7 12" id="KW-0863">Zinc-finger</keyword>
<evidence type="ECO:0000256" key="1">
    <source>
        <dbReference type="ARBA" id="ARBA00000900"/>
    </source>
</evidence>
<comment type="subcellular location">
    <subcellularLocation>
        <location evidence="2">Membrane</location>
        <topology evidence="2">Multi-pass membrane protein</topology>
    </subcellularLocation>
</comment>
<dbReference type="AlphaFoldDB" id="A0AAD2CKQ3"/>
<evidence type="ECO:0000313" key="17">
    <source>
        <dbReference type="Proteomes" id="UP001295423"/>
    </source>
</evidence>
<organism evidence="16 17">
    <name type="scientific">Cylindrotheca closterium</name>
    <dbReference type="NCBI Taxonomy" id="2856"/>
    <lineage>
        <taxon>Eukaryota</taxon>
        <taxon>Sar</taxon>
        <taxon>Stramenopiles</taxon>
        <taxon>Ochrophyta</taxon>
        <taxon>Bacillariophyta</taxon>
        <taxon>Bacillariophyceae</taxon>
        <taxon>Bacillariophycidae</taxon>
        <taxon>Bacillariales</taxon>
        <taxon>Bacillariaceae</taxon>
        <taxon>Cylindrotheca</taxon>
    </lineage>
</organism>
<dbReference type="InterPro" id="IPR011016">
    <property type="entry name" value="Znf_RING-CH"/>
</dbReference>
<dbReference type="GO" id="GO:0008270">
    <property type="term" value="F:zinc ion binding"/>
    <property type="evidence" value="ECO:0007669"/>
    <property type="project" value="UniProtKB-KW"/>
</dbReference>
<feature type="region of interest" description="Disordered" evidence="13">
    <location>
        <begin position="452"/>
        <end position="520"/>
    </location>
</feature>
<dbReference type="InterPro" id="IPR013083">
    <property type="entry name" value="Znf_RING/FYVE/PHD"/>
</dbReference>
<dbReference type="EC" id="2.3.2.27" evidence="3"/>
<feature type="region of interest" description="Disordered" evidence="13">
    <location>
        <begin position="369"/>
        <end position="397"/>
    </location>
</feature>
<evidence type="ECO:0000256" key="2">
    <source>
        <dbReference type="ARBA" id="ARBA00004141"/>
    </source>
</evidence>
<evidence type="ECO:0000256" key="14">
    <source>
        <dbReference type="SAM" id="SignalP"/>
    </source>
</evidence>
<feature type="chain" id="PRO_5042040936" description="RING-type E3 ubiquitin transferase" evidence="14">
    <location>
        <begin position="33"/>
        <end position="520"/>
    </location>
</feature>
<dbReference type="GO" id="GO:0016567">
    <property type="term" value="P:protein ubiquitination"/>
    <property type="evidence" value="ECO:0007669"/>
    <property type="project" value="TreeGrafter"/>
</dbReference>
<dbReference type="SUPFAM" id="SSF57850">
    <property type="entry name" value="RING/U-box"/>
    <property type="match status" value="1"/>
</dbReference>
<evidence type="ECO:0000256" key="5">
    <source>
        <dbReference type="ARBA" id="ARBA00022692"/>
    </source>
</evidence>
<dbReference type="InterPro" id="IPR001841">
    <property type="entry name" value="Znf_RING"/>
</dbReference>
<dbReference type="EMBL" id="CAKOGP040000502">
    <property type="protein sequence ID" value="CAJ1935735.1"/>
    <property type="molecule type" value="Genomic_DNA"/>
</dbReference>
<dbReference type="Proteomes" id="UP001295423">
    <property type="component" value="Unassembled WGS sequence"/>
</dbReference>
<proteinExistence type="predicted"/>
<comment type="catalytic activity">
    <reaction evidence="1">
        <text>S-ubiquitinyl-[E2 ubiquitin-conjugating enzyme]-L-cysteine + [acceptor protein]-L-lysine = [E2 ubiquitin-conjugating enzyme]-L-cysteine + N(6)-ubiquitinyl-[acceptor protein]-L-lysine.</text>
        <dbReference type="EC" id="2.3.2.27"/>
    </reaction>
</comment>
<comment type="caution">
    <text evidence="16">The sequence shown here is derived from an EMBL/GenBank/DDBJ whole genome shotgun (WGS) entry which is preliminary data.</text>
</comment>
<feature type="compositionally biased region" description="Acidic residues" evidence="13">
    <location>
        <begin position="369"/>
        <end position="381"/>
    </location>
</feature>
<evidence type="ECO:0000256" key="13">
    <source>
        <dbReference type="SAM" id="MobiDB-lite"/>
    </source>
</evidence>
<keyword evidence="6" id="KW-0479">Metal-binding</keyword>
<keyword evidence="10" id="KW-1133">Transmembrane helix</keyword>
<sequence length="520" mass="57332">MKTSGKAPSSMSSWLLLTTCLLLFAGSSFVEATITVVSTQQKFPSEPVKGIGRHMWKGYEYIGRLQYFPHHLDLCEITEPVTITVPQDSVPVALLASAGGCTKEEQAQIASTMIKPQNVVNYLILEDSGKKRRATTLGHEEEDDTKDDGILTVEDDVEVGDEDEDLLFNLWNQRVLQDDGIKVAVLKVNRKTYDRLLTLTAMESQVDRENGGTKIIMNSKVPNATARSILAWATISLAFCCCSCFCVSLAYQHGVFTVETEQEAPPPRPIRRRLTVAQVREKFPSYRFYPGMNGPIEEEGEHDEEEGLETASQMMGECSICLDDFIAGQRVRQLPCGHVFHSTCIARWLVERNAVCPLCKLDVFEEEEEESSSSSEEEAAAEADPLVSETPSTREEELANQVVASSSRWWPFSSTSPGSPAPGTRWAMRWLSQQRRRGNGDSDMLTEMTNPLLATDRSEAVDVIEFQSPTNGNAESSEDAQANSETAEQEETPAESSETPSEASSSNEDSGEAASTPVEV</sequence>
<protein>
    <recommendedName>
        <fullName evidence="3">RING-type E3 ubiquitin transferase</fullName>
        <ecNumber evidence="3">2.3.2.27</ecNumber>
    </recommendedName>
</protein>
<evidence type="ECO:0000313" key="16">
    <source>
        <dbReference type="EMBL" id="CAJ1935735.1"/>
    </source>
</evidence>
<dbReference type="SMART" id="SM00184">
    <property type="entry name" value="RING"/>
    <property type="match status" value="1"/>
</dbReference>
<feature type="domain" description="RING-type" evidence="15">
    <location>
        <begin position="318"/>
        <end position="360"/>
    </location>
</feature>
<dbReference type="Gene3D" id="3.30.40.10">
    <property type="entry name" value="Zinc/RING finger domain, C3HC4 (zinc finger)"/>
    <property type="match status" value="1"/>
</dbReference>
<evidence type="ECO:0000259" key="15">
    <source>
        <dbReference type="PROSITE" id="PS50089"/>
    </source>
</evidence>
<feature type="compositionally biased region" description="Low complexity" evidence="13">
    <location>
        <begin position="494"/>
        <end position="506"/>
    </location>
</feature>
<feature type="signal peptide" evidence="14">
    <location>
        <begin position="1"/>
        <end position="32"/>
    </location>
</feature>
<evidence type="ECO:0000256" key="6">
    <source>
        <dbReference type="ARBA" id="ARBA00022723"/>
    </source>
</evidence>
<accession>A0AAD2CKQ3</accession>
<evidence type="ECO:0000256" key="10">
    <source>
        <dbReference type="ARBA" id="ARBA00022989"/>
    </source>
</evidence>
<feature type="compositionally biased region" description="Polar residues" evidence="13">
    <location>
        <begin position="467"/>
        <end position="483"/>
    </location>
</feature>
<keyword evidence="4" id="KW-0808">Transferase</keyword>